<dbReference type="InterPro" id="IPR024758">
    <property type="entry name" value="Inp1"/>
</dbReference>
<name>A0A6A5WHM9_9PLEO</name>
<dbReference type="AlphaFoldDB" id="A0A6A5WHM9"/>
<comment type="function">
    <text evidence="1">Required for peroxisome inheritance.</text>
</comment>
<dbReference type="Proteomes" id="UP000799779">
    <property type="component" value="Unassembled WGS sequence"/>
</dbReference>
<dbReference type="GO" id="GO:0045033">
    <property type="term" value="P:peroxisome inheritance"/>
    <property type="evidence" value="ECO:0007669"/>
    <property type="project" value="InterPro"/>
</dbReference>
<organism evidence="7 8">
    <name type="scientific">Amniculicola lignicola CBS 123094</name>
    <dbReference type="NCBI Taxonomy" id="1392246"/>
    <lineage>
        <taxon>Eukaryota</taxon>
        <taxon>Fungi</taxon>
        <taxon>Dikarya</taxon>
        <taxon>Ascomycota</taxon>
        <taxon>Pezizomycotina</taxon>
        <taxon>Dothideomycetes</taxon>
        <taxon>Pleosporomycetidae</taxon>
        <taxon>Pleosporales</taxon>
        <taxon>Amniculicolaceae</taxon>
        <taxon>Amniculicola</taxon>
    </lineage>
</organism>
<comment type="similarity">
    <text evidence="3">Belongs to the INP1 family.</text>
</comment>
<sequence length="591" mass="65732">MSSPTAFTERERSLSINPPPLRRSFTVPAKISERPSSSPASSDSANGIETLFTHTSTKIVSFTASSPSTPSAAARQAGGDAATAIADSIPWKSATERTLAVGVLQIYRVTSSNVSFLNSGNLLHTIFPKSQCWCVEEYIFVLRIRQDSYYRIELPHDSEQDREKVEDFKSVLTQVLRYEKTPCPFTRGFEVELPDLPITPPPPPRRAKDPPLKAKKWLFDKTWLPEKGPRLSKPALEGISAGTTSSYEEDDRSSVNMAPEALGDSPMTDLEVTPRKMLRTSQSPSVIERARQFQGFRSATAPSTFRIVGSSSMQPTISEETEGLEAQEKHRRSPETMSLISSPDSFHSLESSGQATPSPPYLDAEAELFNPWADLSQKQKEDELEELSRGRGRHRRQVSEVTICAQPEERPQTITFRTPEARDTTPASPVTPTLEVHPSSAPSTPPLVSDSEDDSLEPPFIEIRTPPNTFRMRRLTGATQRRAFSPMPHPQNLIIPPKSRKHFTTALVRKTYELLLGPPAHLVTLMLKIAATISNGVWGFNTYRVRNKEDKIPCAWESSDDDDWTEDDYGIPLGNLEGSTISRRGWSADLD</sequence>
<reference evidence="7" key="1">
    <citation type="journal article" date="2020" name="Stud. Mycol.">
        <title>101 Dothideomycetes genomes: a test case for predicting lifestyles and emergence of pathogens.</title>
        <authorList>
            <person name="Haridas S."/>
            <person name="Albert R."/>
            <person name="Binder M."/>
            <person name="Bloem J."/>
            <person name="Labutti K."/>
            <person name="Salamov A."/>
            <person name="Andreopoulos B."/>
            <person name="Baker S."/>
            <person name="Barry K."/>
            <person name="Bills G."/>
            <person name="Bluhm B."/>
            <person name="Cannon C."/>
            <person name="Castanera R."/>
            <person name="Culley D."/>
            <person name="Daum C."/>
            <person name="Ezra D."/>
            <person name="Gonzalez J."/>
            <person name="Henrissat B."/>
            <person name="Kuo A."/>
            <person name="Liang C."/>
            <person name="Lipzen A."/>
            <person name="Lutzoni F."/>
            <person name="Magnuson J."/>
            <person name="Mondo S."/>
            <person name="Nolan M."/>
            <person name="Ohm R."/>
            <person name="Pangilinan J."/>
            <person name="Park H.-J."/>
            <person name="Ramirez L."/>
            <person name="Alfaro M."/>
            <person name="Sun H."/>
            <person name="Tritt A."/>
            <person name="Yoshinaga Y."/>
            <person name="Zwiers L.-H."/>
            <person name="Turgeon B."/>
            <person name="Goodwin S."/>
            <person name="Spatafora J."/>
            <person name="Crous P."/>
            <person name="Grigoriev I."/>
        </authorList>
    </citation>
    <scope>NUCLEOTIDE SEQUENCE</scope>
    <source>
        <strain evidence="7">CBS 123094</strain>
    </source>
</reference>
<feature type="compositionally biased region" description="Polar residues" evidence="6">
    <location>
        <begin position="304"/>
        <end position="318"/>
    </location>
</feature>
<keyword evidence="8" id="KW-1185">Reference proteome</keyword>
<proteinExistence type="inferred from homology"/>
<feature type="region of interest" description="Disordered" evidence="6">
    <location>
        <begin position="229"/>
        <end position="286"/>
    </location>
</feature>
<evidence type="ECO:0000256" key="1">
    <source>
        <dbReference type="ARBA" id="ARBA00003594"/>
    </source>
</evidence>
<protein>
    <recommendedName>
        <fullName evidence="4">Inheritance of peroxisomes protein 1</fullName>
    </recommendedName>
</protein>
<dbReference type="EMBL" id="ML977588">
    <property type="protein sequence ID" value="KAF2000558.1"/>
    <property type="molecule type" value="Genomic_DNA"/>
</dbReference>
<evidence type="ECO:0000313" key="7">
    <source>
        <dbReference type="EMBL" id="KAF2000558.1"/>
    </source>
</evidence>
<feature type="compositionally biased region" description="Low complexity" evidence="6">
    <location>
        <begin position="35"/>
        <end position="45"/>
    </location>
</feature>
<dbReference type="GO" id="GO:0005780">
    <property type="term" value="C:extrinsic component of intraperoxisomal membrane"/>
    <property type="evidence" value="ECO:0007669"/>
    <property type="project" value="InterPro"/>
</dbReference>
<evidence type="ECO:0000256" key="6">
    <source>
        <dbReference type="SAM" id="MobiDB-lite"/>
    </source>
</evidence>
<dbReference type="OrthoDB" id="4097008at2759"/>
<evidence type="ECO:0000256" key="3">
    <source>
        <dbReference type="ARBA" id="ARBA00010707"/>
    </source>
</evidence>
<feature type="region of interest" description="Disordered" evidence="6">
    <location>
        <begin position="419"/>
        <end position="464"/>
    </location>
</feature>
<feature type="compositionally biased region" description="Polar residues" evidence="6">
    <location>
        <begin position="335"/>
        <end position="356"/>
    </location>
</feature>
<evidence type="ECO:0000256" key="2">
    <source>
        <dbReference type="ARBA" id="ARBA00004421"/>
    </source>
</evidence>
<feature type="region of interest" description="Disordered" evidence="6">
    <location>
        <begin position="304"/>
        <end position="362"/>
    </location>
</feature>
<gene>
    <name evidence="7" type="ORF">P154DRAFT_522459</name>
</gene>
<evidence type="ECO:0000313" key="8">
    <source>
        <dbReference type="Proteomes" id="UP000799779"/>
    </source>
</evidence>
<feature type="region of interest" description="Disordered" evidence="6">
    <location>
        <begin position="1"/>
        <end position="46"/>
    </location>
</feature>
<keyword evidence="5" id="KW-0472">Membrane</keyword>
<evidence type="ECO:0000256" key="4">
    <source>
        <dbReference type="ARBA" id="ARBA00021397"/>
    </source>
</evidence>
<evidence type="ECO:0000256" key="5">
    <source>
        <dbReference type="ARBA" id="ARBA00023136"/>
    </source>
</evidence>
<comment type="subcellular location">
    <subcellularLocation>
        <location evidence="2">Peroxisome membrane</location>
        <topology evidence="2">Peripheral membrane protein</topology>
    </subcellularLocation>
</comment>
<dbReference type="Pfam" id="PF12634">
    <property type="entry name" value="Inp1"/>
    <property type="match status" value="1"/>
</dbReference>
<accession>A0A6A5WHM9</accession>